<gene>
    <name evidence="2" type="ORF">METZ01_LOCUS58846</name>
</gene>
<dbReference type="Pfam" id="PF02515">
    <property type="entry name" value="CoA_transf_3"/>
    <property type="match status" value="1"/>
</dbReference>
<name>A0A381SPQ0_9ZZZZ</name>
<proteinExistence type="predicted"/>
<dbReference type="AlphaFoldDB" id="A0A381SPQ0"/>
<keyword evidence="1" id="KW-0808">Transferase</keyword>
<dbReference type="InterPro" id="IPR003673">
    <property type="entry name" value="CoA-Trfase_fam_III"/>
</dbReference>
<dbReference type="SUPFAM" id="SSF89796">
    <property type="entry name" value="CoA-transferase family III (CaiB/BaiF)"/>
    <property type="match status" value="1"/>
</dbReference>
<evidence type="ECO:0000256" key="1">
    <source>
        <dbReference type="ARBA" id="ARBA00022679"/>
    </source>
</evidence>
<dbReference type="EMBL" id="UINC01003399">
    <property type="protein sequence ID" value="SVA05992.1"/>
    <property type="molecule type" value="Genomic_DNA"/>
</dbReference>
<dbReference type="PANTHER" id="PTHR48207:SF3">
    <property type="entry name" value="SUCCINATE--HYDROXYMETHYLGLUTARATE COA-TRANSFERASE"/>
    <property type="match status" value="1"/>
</dbReference>
<feature type="non-terminal residue" evidence="2">
    <location>
        <position position="215"/>
    </location>
</feature>
<dbReference type="InterPro" id="IPR050483">
    <property type="entry name" value="CoA-transferase_III_domain"/>
</dbReference>
<evidence type="ECO:0008006" key="3">
    <source>
        <dbReference type="Google" id="ProtNLM"/>
    </source>
</evidence>
<sequence length="215" mass="22583">MPDQSSGSAPLDGIRVIDLSRVVSGPFCTQSMGDMGADVIKIEQPGAGDESRAFGPPFLGGESPYYLSVNRSKRSCTLDLKSEAGRSILWRLLDGADVLIENFRPGAMGRLGFHYEAVAARFPRLVYCSISGFGDTGPDAGRPGYDLIVQGESGLMDLTGEAGGPPTRIGTAIGDLTAGMMASQGIMLALYARHTTGRGQHVKIAMLDAVASLLT</sequence>
<dbReference type="GO" id="GO:0008410">
    <property type="term" value="F:CoA-transferase activity"/>
    <property type="evidence" value="ECO:0007669"/>
    <property type="project" value="TreeGrafter"/>
</dbReference>
<evidence type="ECO:0000313" key="2">
    <source>
        <dbReference type="EMBL" id="SVA05992.1"/>
    </source>
</evidence>
<accession>A0A381SPQ0</accession>
<protein>
    <recommendedName>
        <fullName evidence="3">Formyl-CoA transferase</fullName>
    </recommendedName>
</protein>
<reference evidence="2" key="1">
    <citation type="submission" date="2018-05" db="EMBL/GenBank/DDBJ databases">
        <authorList>
            <person name="Lanie J.A."/>
            <person name="Ng W.-L."/>
            <person name="Kazmierczak K.M."/>
            <person name="Andrzejewski T.M."/>
            <person name="Davidsen T.M."/>
            <person name="Wayne K.J."/>
            <person name="Tettelin H."/>
            <person name="Glass J.I."/>
            <person name="Rusch D."/>
            <person name="Podicherti R."/>
            <person name="Tsui H.-C.T."/>
            <person name="Winkler M.E."/>
        </authorList>
    </citation>
    <scope>NUCLEOTIDE SEQUENCE</scope>
</reference>
<organism evidence="2">
    <name type="scientific">marine metagenome</name>
    <dbReference type="NCBI Taxonomy" id="408172"/>
    <lineage>
        <taxon>unclassified sequences</taxon>
        <taxon>metagenomes</taxon>
        <taxon>ecological metagenomes</taxon>
    </lineage>
</organism>
<dbReference type="PANTHER" id="PTHR48207">
    <property type="entry name" value="SUCCINATE--HYDROXYMETHYLGLUTARATE COA-TRANSFERASE"/>
    <property type="match status" value="1"/>
</dbReference>
<dbReference type="Gene3D" id="3.40.50.10540">
    <property type="entry name" value="Crotonobetainyl-coa:carnitine coa-transferase, domain 1"/>
    <property type="match status" value="1"/>
</dbReference>
<dbReference type="InterPro" id="IPR023606">
    <property type="entry name" value="CoA-Trfase_III_dom_1_sf"/>
</dbReference>